<evidence type="ECO:0000256" key="1">
    <source>
        <dbReference type="SAM" id="MobiDB-lite"/>
    </source>
</evidence>
<protein>
    <submittedName>
        <fullName evidence="3">Uncharacterized protein</fullName>
    </submittedName>
</protein>
<name>A0A5B9EB76_9BACT</name>
<evidence type="ECO:0000313" key="3">
    <source>
        <dbReference type="EMBL" id="QEE29428.1"/>
    </source>
</evidence>
<keyword evidence="2" id="KW-1133">Transmembrane helix</keyword>
<feature type="transmembrane region" description="Helical" evidence="2">
    <location>
        <begin position="6"/>
        <end position="25"/>
    </location>
</feature>
<evidence type="ECO:0000313" key="4">
    <source>
        <dbReference type="Proteomes" id="UP000321820"/>
    </source>
</evidence>
<dbReference type="EMBL" id="CP042806">
    <property type="protein sequence ID" value="QEE29428.1"/>
    <property type="molecule type" value="Genomic_DNA"/>
</dbReference>
<feature type="region of interest" description="Disordered" evidence="1">
    <location>
        <begin position="34"/>
        <end position="71"/>
    </location>
</feature>
<feature type="compositionally biased region" description="Polar residues" evidence="1">
    <location>
        <begin position="35"/>
        <end position="49"/>
    </location>
</feature>
<dbReference type="AlphaFoldDB" id="A0A5B9EB76"/>
<accession>A0A5B9EB76</accession>
<reference evidence="3 4" key="1">
    <citation type="submission" date="2019-08" db="EMBL/GenBank/DDBJ databases">
        <title>Complete genome sequence of Terriglobus albidus strain ORNL.</title>
        <authorList>
            <person name="Podar M."/>
        </authorList>
    </citation>
    <scope>NUCLEOTIDE SEQUENCE [LARGE SCALE GENOMIC DNA]</scope>
    <source>
        <strain evidence="3 4">ORNL</strain>
    </source>
</reference>
<dbReference type="KEGG" id="talb:FTW19_16335"/>
<keyword evidence="2" id="KW-0812">Transmembrane</keyword>
<feature type="compositionally biased region" description="Low complexity" evidence="1">
    <location>
        <begin position="59"/>
        <end position="71"/>
    </location>
</feature>
<proteinExistence type="predicted"/>
<keyword evidence="2" id="KW-0472">Membrane</keyword>
<dbReference type="OrthoDB" id="122454at2"/>
<evidence type="ECO:0000256" key="2">
    <source>
        <dbReference type="SAM" id="Phobius"/>
    </source>
</evidence>
<dbReference type="Proteomes" id="UP000321820">
    <property type="component" value="Chromosome"/>
</dbReference>
<keyword evidence="4" id="KW-1185">Reference proteome</keyword>
<organism evidence="3 4">
    <name type="scientific">Terriglobus albidus</name>
    <dbReference type="NCBI Taxonomy" id="1592106"/>
    <lineage>
        <taxon>Bacteria</taxon>
        <taxon>Pseudomonadati</taxon>
        <taxon>Acidobacteriota</taxon>
        <taxon>Terriglobia</taxon>
        <taxon>Terriglobales</taxon>
        <taxon>Acidobacteriaceae</taxon>
        <taxon>Terriglobus</taxon>
    </lineage>
</organism>
<sequence length="144" mass="15730">MARKFIAAAVAILLLWFGYVGYTNWRKSHSMANGEITSVNDGNTQTATPAASEPEKPKTPTTTFAAPSSSTQPIVIQPSAPLTDSQQPNAVNGARFAGSGKYQVYRQGNITYRIDTETGQECILLATNEEWKKPQVYQRGCKTK</sequence>
<gene>
    <name evidence="3" type="ORF">FTW19_16335</name>
</gene>
<dbReference type="RefSeq" id="WP_147648620.1">
    <property type="nucleotide sequence ID" value="NZ_CP042806.1"/>
</dbReference>